<name>A0A2B6SA90_9BACI</name>
<feature type="DNA-binding region" description="H-T-H motif" evidence="3">
    <location>
        <begin position="34"/>
        <end position="53"/>
    </location>
</feature>
<feature type="domain" description="HTH tetR-type" evidence="4">
    <location>
        <begin position="11"/>
        <end position="71"/>
    </location>
</feature>
<gene>
    <name evidence="5" type="ORF">COM27_05630</name>
</gene>
<dbReference type="InterPro" id="IPR001647">
    <property type="entry name" value="HTH_TetR"/>
</dbReference>
<dbReference type="Gene3D" id="1.10.357.10">
    <property type="entry name" value="Tetracycline Repressor, domain 2"/>
    <property type="match status" value="1"/>
</dbReference>
<accession>A0A2B6SA90</accession>
<dbReference type="Proteomes" id="UP000223472">
    <property type="component" value="Unassembled WGS sequence"/>
</dbReference>
<proteinExistence type="predicted"/>
<evidence type="ECO:0000313" key="6">
    <source>
        <dbReference type="Proteomes" id="UP000223472"/>
    </source>
</evidence>
<dbReference type="EMBL" id="NVIY01000010">
    <property type="protein sequence ID" value="PGD38359.1"/>
    <property type="molecule type" value="Genomic_DNA"/>
</dbReference>
<reference evidence="5 6" key="1">
    <citation type="submission" date="2017-09" db="EMBL/GenBank/DDBJ databases">
        <title>Large-scale bioinformatics analysis of Bacillus genomes uncovers conserved roles of natural products in bacterial physiology.</title>
        <authorList>
            <consortium name="Agbiome Team Llc"/>
            <person name="Bleich R.M."/>
            <person name="Grubbs K.J."/>
            <person name="Santa Maria K.C."/>
            <person name="Allen S.E."/>
            <person name="Farag S."/>
            <person name="Shank E.A."/>
            <person name="Bowers A."/>
        </authorList>
    </citation>
    <scope>NUCLEOTIDE SEQUENCE [LARGE SCALE GENOMIC DNA]</scope>
    <source>
        <strain evidence="5 6">AFS065610</strain>
    </source>
</reference>
<dbReference type="AlphaFoldDB" id="A0A2B6SA90"/>
<sequence>MPKQTFFNLASEKKEALIQAAMKEFSRVPLFEASISNIIKDAGIPRGSFYQYFEGKEDVFFFLLDEYSKRDNEKFISILKEKDGDLFDAYIELYQYMLTKFQNLENRNFFRNAFLNMNYKVENTLTRNVNEENYKSRLSEIMVLINTEKLNIIEEGEIFHIMKIIMMVTFQNLIQSFAKEIPFDESVKNYALELSLLKKGFYKGGE</sequence>
<dbReference type="RefSeq" id="WP_086407210.1">
    <property type="nucleotide sequence ID" value="NZ_NVIY01000010.1"/>
</dbReference>
<keyword evidence="2 3" id="KW-0238">DNA-binding</keyword>
<dbReference type="GO" id="GO:0003677">
    <property type="term" value="F:DNA binding"/>
    <property type="evidence" value="ECO:0007669"/>
    <property type="project" value="UniProtKB-UniRule"/>
</dbReference>
<dbReference type="PANTHER" id="PTHR43479:SF22">
    <property type="entry name" value="TRANSCRIPTIONAL REGULATOR, TETR FAMILY"/>
    <property type="match status" value="1"/>
</dbReference>
<organism evidence="5 6">
    <name type="scientific">Bacillus wiedmannii</name>
    <dbReference type="NCBI Taxonomy" id="1890302"/>
    <lineage>
        <taxon>Bacteria</taxon>
        <taxon>Bacillati</taxon>
        <taxon>Bacillota</taxon>
        <taxon>Bacilli</taxon>
        <taxon>Bacillales</taxon>
        <taxon>Bacillaceae</taxon>
        <taxon>Bacillus</taxon>
        <taxon>Bacillus cereus group</taxon>
    </lineage>
</organism>
<dbReference type="PANTHER" id="PTHR43479">
    <property type="entry name" value="ACREF/ENVCD OPERON REPRESSOR-RELATED"/>
    <property type="match status" value="1"/>
</dbReference>
<evidence type="ECO:0000256" key="3">
    <source>
        <dbReference type="PROSITE-ProRule" id="PRU00335"/>
    </source>
</evidence>
<dbReference type="PROSITE" id="PS50977">
    <property type="entry name" value="HTH_TETR_2"/>
    <property type="match status" value="1"/>
</dbReference>
<protein>
    <submittedName>
        <fullName evidence="5">TetR/AcrR family transcriptional regulator</fullName>
    </submittedName>
</protein>
<comment type="caution">
    <text evidence="5">The sequence shown here is derived from an EMBL/GenBank/DDBJ whole genome shotgun (WGS) entry which is preliminary data.</text>
</comment>
<evidence type="ECO:0000259" key="4">
    <source>
        <dbReference type="PROSITE" id="PS50977"/>
    </source>
</evidence>
<evidence type="ECO:0000256" key="1">
    <source>
        <dbReference type="ARBA" id="ARBA00022491"/>
    </source>
</evidence>
<dbReference type="SUPFAM" id="SSF46689">
    <property type="entry name" value="Homeodomain-like"/>
    <property type="match status" value="1"/>
</dbReference>
<dbReference type="InterPro" id="IPR009057">
    <property type="entry name" value="Homeodomain-like_sf"/>
</dbReference>
<evidence type="ECO:0000313" key="5">
    <source>
        <dbReference type="EMBL" id="PGD38359.1"/>
    </source>
</evidence>
<keyword evidence="1" id="KW-0678">Repressor</keyword>
<dbReference type="InterPro" id="IPR050624">
    <property type="entry name" value="HTH-type_Tx_Regulator"/>
</dbReference>
<dbReference type="Pfam" id="PF17924">
    <property type="entry name" value="TetR_C_19"/>
    <property type="match status" value="1"/>
</dbReference>
<evidence type="ECO:0000256" key="2">
    <source>
        <dbReference type="ARBA" id="ARBA00023125"/>
    </source>
</evidence>
<dbReference type="Pfam" id="PF00440">
    <property type="entry name" value="TetR_N"/>
    <property type="match status" value="1"/>
</dbReference>